<name>A0ABP7WW23_9ACTN</name>
<protein>
    <recommendedName>
        <fullName evidence="3">Histidine kinase</fullName>
    </recommendedName>
</protein>
<accession>A0ABP7WW23</accession>
<gene>
    <name evidence="1" type="ORF">GCM10022214_70790</name>
</gene>
<evidence type="ECO:0000313" key="1">
    <source>
        <dbReference type="EMBL" id="GAA4096813.1"/>
    </source>
</evidence>
<evidence type="ECO:0008006" key="3">
    <source>
        <dbReference type="Google" id="ProtNLM"/>
    </source>
</evidence>
<reference evidence="2" key="1">
    <citation type="journal article" date="2019" name="Int. J. Syst. Evol. Microbiol.">
        <title>The Global Catalogue of Microorganisms (GCM) 10K type strain sequencing project: providing services to taxonomists for standard genome sequencing and annotation.</title>
        <authorList>
            <consortium name="The Broad Institute Genomics Platform"/>
            <consortium name="The Broad Institute Genome Sequencing Center for Infectious Disease"/>
            <person name="Wu L."/>
            <person name="Ma J."/>
        </authorList>
    </citation>
    <scope>NUCLEOTIDE SEQUENCE [LARGE SCALE GENOMIC DNA]</scope>
    <source>
        <strain evidence="2">JCM 16702</strain>
    </source>
</reference>
<sequence>MQPVVVYARAGIPPRGVEDLSGPGGTCLDRDSLVAAGQALTWRAAFACGPVAAIPLTAATAVLVDAVAGREPEQWHDRFARGAVHRMAGELTILSVTAGLLAETAGRRRDEDVELFGSAVEGLAGLLVAMQEPQISGERADRIVADTIRTHGALLGGLTRQRVTVRRRGDFTVRTVRSFSEDLTRPELERARTRIGLPWPTRVDNGLGDHVGLARWRATMQANGDQMWCRVEGEHTLVTELWLRNSREPPE</sequence>
<dbReference type="EMBL" id="BAAAZG010000055">
    <property type="protein sequence ID" value="GAA4096813.1"/>
    <property type="molecule type" value="Genomic_DNA"/>
</dbReference>
<proteinExistence type="predicted"/>
<evidence type="ECO:0000313" key="2">
    <source>
        <dbReference type="Proteomes" id="UP001500683"/>
    </source>
</evidence>
<keyword evidence="2" id="KW-1185">Reference proteome</keyword>
<organism evidence="1 2">
    <name type="scientific">Actinomadura miaoliensis</name>
    <dbReference type="NCBI Taxonomy" id="430685"/>
    <lineage>
        <taxon>Bacteria</taxon>
        <taxon>Bacillati</taxon>
        <taxon>Actinomycetota</taxon>
        <taxon>Actinomycetes</taxon>
        <taxon>Streptosporangiales</taxon>
        <taxon>Thermomonosporaceae</taxon>
        <taxon>Actinomadura</taxon>
    </lineage>
</organism>
<comment type="caution">
    <text evidence="1">The sequence shown here is derived from an EMBL/GenBank/DDBJ whole genome shotgun (WGS) entry which is preliminary data.</text>
</comment>
<dbReference type="RefSeq" id="WP_344956289.1">
    <property type="nucleotide sequence ID" value="NZ_BAAAZG010000055.1"/>
</dbReference>
<dbReference type="Proteomes" id="UP001500683">
    <property type="component" value="Unassembled WGS sequence"/>
</dbReference>